<feature type="compositionally biased region" description="Low complexity" evidence="1">
    <location>
        <begin position="718"/>
        <end position="731"/>
    </location>
</feature>
<accession>A0A165CZW1</accession>
<evidence type="ECO:0000313" key="4">
    <source>
        <dbReference type="EMBL" id="KZV83532.1"/>
    </source>
</evidence>
<dbReference type="InParanoid" id="A0A165CZW1"/>
<dbReference type="SMART" id="SM00367">
    <property type="entry name" value="LRR_CC"/>
    <property type="match status" value="12"/>
</dbReference>
<evidence type="ECO:0000313" key="5">
    <source>
        <dbReference type="Proteomes" id="UP000077266"/>
    </source>
</evidence>
<feature type="region of interest" description="Disordered" evidence="1">
    <location>
        <begin position="597"/>
        <end position="653"/>
    </location>
</feature>
<keyword evidence="5" id="KW-1185">Reference proteome</keyword>
<evidence type="ECO:0000259" key="2">
    <source>
        <dbReference type="Pfam" id="PF12937"/>
    </source>
</evidence>
<sequence length="831" mass="90647">MAIYGSESPAQSSSSLSDVDDDGDRIDFTAENLQPARWSSSGHSRAANSSPRRRSRLPLAAQSPVSRLPPELLIHVFKQLGLRDQHKCLRVSRQWCACGIQLIWHRPHIRDEHALKLFLRTLADHEPSFTYPDFIRRLNFAMLHRGVTNLDIARLAVCSKLERLTLMNCKAVSDDSLIRLFAHTQDLVALDLSGLPEVSDYTLIAVGKNATRLQGLNLTNCKLLTDTGIIALSSGCRLLRRLKLACVENVTDNALFALASHCQKLLEIDLTRCPHITDAGVRELWSRLIDLRELKVSYCSSLTDAAHPAAPHIVANPFGVVDASSSPLRLNHTFEHFRILELSGCPLVTDDAIAGIIAHAPKIRSLSLAKCSQLTDTALESICALGRHLHDLHLGHVNRITDRAVCQLARSCTRLRYVDLACCNNLTDMAVIELSQLQKLRRIGLVRVTKLTDQAVFALGERQAATLERIHLSYCDNISIPAIHYLLQRLPKLMHLSLTGIPSFRTADLQQFCRTPPEEFTDNQRAAFCVFSGDGVKELRKHLQSLMSQLSEGMGRTDTEDDGDDDYDDDFPSMISHAAPQLLDSYEAQMAFLNSPNTVLPPRHMNGNGNGGPALHATLQNLRNHNSFASSSSMTTPDGVTPRGANGRSSSSLQLNNLSSTAVHGWSAGSQGGAAYVAPAELAETLRGYAQLQQQQQSTSRGGGGTRSRQLPLREDSSSSSHGHGHGNSNNHHTHQQHRHRNSRQHNVPFPAESSGSGSGSGLAVGLGLHLDPAPTQQPQPGPSSQRDDESRGRRVRRSLRNTLNAASSLFGRAGSSSSGARTAGSGANGH</sequence>
<dbReference type="OrthoDB" id="10257471at2759"/>
<feature type="compositionally biased region" description="Low complexity" evidence="1">
    <location>
        <begin position="806"/>
        <end position="831"/>
    </location>
</feature>
<feature type="domain" description="F-box/LRR-repeat protein 15-like leucin rich repeat" evidence="3">
    <location>
        <begin position="336"/>
        <end position="488"/>
    </location>
</feature>
<feature type="compositionally biased region" description="Polar residues" evidence="1">
    <location>
        <begin position="618"/>
        <end position="638"/>
    </location>
</feature>
<reference evidence="4 5" key="1">
    <citation type="journal article" date="2016" name="Mol. Biol. Evol.">
        <title>Comparative Genomics of Early-Diverging Mushroom-Forming Fungi Provides Insights into the Origins of Lignocellulose Decay Capabilities.</title>
        <authorList>
            <person name="Nagy L.G."/>
            <person name="Riley R."/>
            <person name="Tritt A."/>
            <person name="Adam C."/>
            <person name="Daum C."/>
            <person name="Floudas D."/>
            <person name="Sun H."/>
            <person name="Yadav J.S."/>
            <person name="Pangilinan J."/>
            <person name="Larsson K.H."/>
            <person name="Matsuura K."/>
            <person name="Barry K."/>
            <person name="Labutti K."/>
            <person name="Kuo R."/>
            <person name="Ohm R.A."/>
            <person name="Bhattacharya S.S."/>
            <person name="Shirouzu T."/>
            <person name="Yoshinaga Y."/>
            <person name="Martin F.M."/>
            <person name="Grigoriev I.V."/>
            <person name="Hibbett D.S."/>
        </authorList>
    </citation>
    <scope>NUCLEOTIDE SEQUENCE [LARGE SCALE GENOMIC DNA]</scope>
    <source>
        <strain evidence="4 5">HHB12029</strain>
    </source>
</reference>
<dbReference type="STRING" id="1314781.A0A165CZW1"/>
<dbReference type="GO" id="GO:0031146">
    <property type="term" value="P:SCF-dependent proteasomal ubiquitin-dependent protein catabolic process"/>
    <property type="evidence" value="ECO:0007669"/>
    <property type="project" value="TreeGrafter"/>
</dbReference>
<dbReference type="InterPro" id="IPR032675">
    <property type="entry name" value="LRR_dom_sf"/>
</dbReference>
<dbReference type="Proteomes" id="UP000077266">
    <property type="component" value="Unassembled WGS sequence"/>
</dbReference>
<protein>
    <submittedName>
        <fullName evidence="4">RNI-like protein</fullName>
    </submittedName>
</protein>
<dbReference type="PANTHER" id="PTHR13318:SF105">
    <property type="entry name" value="F-BOX_LRR-REPEAT PROTEIN 3"/>
    <property type="match status" value="1"/>
</dbReference>
<dbReference type="FunCoup" id="A0A165CZW1">
    <property type="interactions" value="453"/>
</dbReference>
<gene>
    <name evidence="4" type="ORF">EXIGLDRAFT_655934</name>
</gene>
<dbReference type="Pfam" id="PF12937">
    <property type="entry name" value="F-box-like"/>
    <property type="match status" value="1"/>
</dbReference>
<name>A0A165CZW1_EXIGL</name>
<feature type="compositionally biased region" description="Basic residues" evidence="1">
    <location>
        <begin position="732"/>
        <end position="744"/>
    </location>
</feature>
<feature type="compositionally biased region" description="Low complexity" evidence="1">
    <location>
        <begin position="39"/>
        <end position="50"/>
    </location>
</feature>
<dbReference type="PANTHER" id="PTHR13318">
    <property type="entry name" value="PARTNER OF PAIRED, ISOFORM B-RELATED"/>
    <property type="match status" value="1"/>
</dbReference>
<dbReference type="SUPFAM" id="SSF52047">
    <property type="entry name" value="RNI-like"/>
    <property type="match status" value="1"/>
</dbReference>
<dbReference type="GO" id="GO:0019005">
    <property type="term" value="C:SCF ubiquitin ligase complex"/>
    <property type="evidence" value="ECO:0007669"/>
    <property type="project" value="TreeGrafter"/>
</dbReference>
<dbReference type="Gene3D" id="3.80.10.10">
    <property type="entry name" value="Ribonuclease Inhibitor"/>
    <property type="match status" value="2"/>
</dbReference>
<organism evidence="4 5">
    <name type="scientific">Exidia glandulosa HHB12029</name>
    <dbReference type="NCBI Taxonomy" id="1314781"/>
    <lineage>
        <taxon>Eukaryota</taxon>
        <taxon>Fungi</taxon>
        <taxon>Dikarya</taxon>
        <taxon>Basidiomycota</taxon>
        <taxon>Agaricomycotina</taxon>
        <taxon>Agaricomycetes</taxon>
        <taxon>Auriculariales</taxon>
        <taxon>Exidiaceae</taxon>
        <taxon>Exidia</taxon>
    </lineage>
</organism>
<feature type="region of interest" description="Disordered" evidence="1">
    <location>
        <begin position="691"/>
        <end position="831"/>
    </location>
</feature>
<dbReference type="InterPro" id="IPR006553">
    <property type="entry name" value="Leu-rich_rpt_Cys-con_subtyp"/>
</dbReference>
<feature type="compositionally biased region" description="Low complexity" evidence="1">
    <location>
        <begin position="691"/>
        <end position="700"/>
    </location>
</feature>
<proteinExistence type="predicted"/>
<feature type="domain" description="F-box/LRR-repeat protein 15-like leucin rich repeat" evidence="3">
    <location>
        <begin position="152"/>
        <end position="303"/>
    </location>
</feature>
<evidence type="ECO:0000259" key="3">
    <source>
        <dbReference type="Pfam" id="PF25372"/>
    </source>
</evidence>
<feature type="compositionally biased region" description="Low complexity" evidence="1">
    <location>
        <begin position="766"/>
        <end position="775"/>
    </location>
</feature>
<dbReference type="SUPFAM" id="SSF81383">
    <property type="entry name" value="F-box domain"/>
    <property type="match status" value="1"/>
</dbReference>
<dbReference type="Pfam" id="PF25372">
    <property type="entry name" value="DUF7885"/>
    <property type="match status" value="2"/>
</dbReference>
<dbReference type="InterPro" id="IPR036047">
    <property type="entry name" value="F-box-like_dom_sf"/>
</dbReference>
<evidence type="ECO:0000256" key="1">
    <source>
        <dbReference type="SAM" id="MobiDB-lite"/>
    </source>
</evidence>
<dbReference type="AlphaFoldDB" id="A0A165CZW1"/>
<dbReference type="InterPro" id="IPR057207">
    <property type="entry name" value="FBXL15_LRR"/>
</dbReference>
<feature type="compositionally biased region" description="Low complexity" evidence="1">
    <location>
        <begin position="1"/>
        <end position="17"/>
    </location>
</feature>
<feature type="region of interest" description="Disordered" evidence="1">
    <location>
        <begin position="1"/>
        <end position="61"/>
    </location>
</feature>
<feature type="domain" description="F-box" evidence="2">
    <location>
        <begin position="66"/>
        <end position="110"/>
    </location>
</feature>
<dbReference type="InterPro" id="IPR001810">
    <property type="entry name" value="F-box_dom"/>
</dbReference>
<dbReference type="EMBL" id="KV426266">
    <property type="protein sequence ID" value="KZV83532.1"/>
    <property type="molecule type" value="Genomic_DNA"/>
</dbReference>